<feature type="transmembrane region" description="Helical" evidence="7">
    <location>
        <begin position="251"/>
        <end position="276"/>
    </location>
</feature>
<dbReference type="InterPro" id="IPR000515">
    <property type="entry name" value="MetI-like"/>
</dbReference>
<feature type="transmembrane region" description="Helical" evidence="7">
    <location>
        <begin position="70"/>
        <end position="92"/>
    </location>
</feature>
<keyword evidence="5 7" id="KW-1133">Transmembrane helix</keyword>
<dbReference type="PROSITE" id="PS50928">
    <property type="entry name" value="ABC_TM1"/>
    <property type="match status" value="1"/>
</dbReference>
<keyword evidence="3" id="KW-1003">Cell membrane</keyword>
<dbReference type="Pfam" id="PF00528">
    <property type="entry name" value="BPD_transp_1"/>
    <property type="match status" value="1"/>
</dbReference>
<dbReference type="InterPro" id="IPR035906">
    <property type="entry name" value="MetI-like_sf"/>
</dbReference>
<dbReference type="SUPFAM" id="SSF161098">
    <property type="entry name" value="MetI-like"/>
    <property type="match status" value="1"/>
</dbReference>
<feature type="transmembrane region" description="Helical" evidence="7">
    <location>
        <begin position="143"/>
        <end position="161"/>
    </location>
</feature>
<comment type="similarity">
    <text evidence="7">Belongs to the binding-protein-dependent transport system permease family.</text>
</comment>
<comment type="caution">
    <text evidence="9">The sequence shown here is derived from an EMBL/GenBank/DDBJ whole genome shotgun (WGS) entry which is preliminary data.</text>
</comment>
<comment type="subcellular location">
    <subcellularLocation>
        <location evidence="1 7">Cell membrane</location>
        <topology evidence="1 7">Multi-pass membrane protein</topology>
    </subcellularLocation>
</comment>
<feature type="transmembrane region" description="Helical" evidence="7">
    <location>
        <begin position="7"/>
        <end position="26"/>
    </location>
</feature>
<feature type="transmembrane region" description="Helical" evidence="7">
    <location>
        <begin position="208"/>
        <end position="231"/>
    </location>
</feature>
<sequence>MRRDGSAIALLFVLPYVLLFVIFRLGPALAGMLLSLVRYRITGTIQWQGVNNFQRLFTDSLFWNALQVTLTYTLIAVPLTVVVSLAMAQLCARSIRGIKVYRALYFLPVITSLITSGVIWQWIYSGNGPLNWLFSAIGVGPVSWLSSGAMVLPSLSLMSVWTRFGYDMLILLAGLLAIPKEYQEAALVDGASAWARFWHVTLPQLKPALFFVVVLELIQSFQVFDVIYVMTGGGPVRSSYSLVFFLYDQGFHYFDFGYASAAGVVLFVITLLVSLWQRRLFREDS</sequence>
<name>A0ABN2J7W2_9ACTN</name>
<feature type="transmembrane region" description="Helical" evidence="7">
    <location>
        <begin position="104"/>
        <end position="123"/>
    </location>
</feature>
<keyword evidence="4 7" id="KW-0812">Transmembrane</keyword>
<dbReference type="Proteomes" id="UP001500618">
    <property type="component" value="Unassembled WGS sequence"/>
</dbReference>
<gene>
    <name evidence="9" type="ORF">GCM10009765_80090</name>
</gene>
<keyword evidence="2 7" id="KW-0813">Transport</keyword>
<evidence type="ECO:0000256" key="3">
    <source>
        <dbReference type="ARBA" id="ARBA00022475"/>
    </source>
</evidence>
<protein>
    <submittedName>
        <fullName evidence="9">Sugar ABC transporter permease</fullName>
    </submittedName>
</protein>
<dbReference type="EMBL" id="BAAANY010000043">
    <property type="protein sequence ID" value="GAA1719722.1"/>
    <property type="molecule type" value="Genomic_DNA"/>
</dbReference>
<dbReference type="InterPro" id="IPR051393">
    <property type="entry name" value="ABC_transporter_permease"/>
</dbReference>
<reference evidence="9 10" key="1">
    <citation type="journal article" date="2019" name="Int. J. Syst. Evol. Microbiol.">
        <title>The Global Catalogue of Microorganisms (GCM) 10K type strain sequencing project: providing services to taxonomists for standard genome sequencing and annotation.</title>
        <authorList>
            <consortium name="The Broad Institute Genomics Platform"/>
            <consortium name="The Broad Institute Genome Sequencing Center for Infectious Disease"/>
            <person name="Wu L."/>
            <person name="Ma J."/>
        </authorList>
    </citation>
    <scope>NUCLEOTIDE SEQUENCE [LARGE SCALE GENOMIC DNA]</scope>
    <source>
        <strain evidence="9 10">JCM 14718</strain>
    </source>
</reference>
<keyword evidence="6 7" id="KW-0472">Membrane</keyword>
<evidence type="ECO:0000256" key="7">
    <source>
        <dbReference type="RuleBase" id="RU363032"/>
    </source>
</evidence>
<dbReference type="PANTHER" id="PTHR30193:SF37">
    <property type="entry name" value="INNER MEMBRANE ABC TRANSPORTER PERMEASE PROTEIN YCJO"/>
    <property type="match status" value="1"/>
</dbReference>
<dbReference type="CDD" id="cd06261">
    <property type="entry name" value="TM_PBP2"/>
    <property type="match status" value="1"/>
</dbReference>
<dbReference type="Gene3D" id="1.10.3720.10">
    <property type="entry name" value="MetI-like"/>
    <property type="match status" value="1"/>
</dbReference>
<evidence type="ECO:0000256" key="4">
    <source>
        <dbReference type="ARBA" id="ARBA00022692"/>
    </source>
</evidence>
<evidence type="ECO:0000256" key="2">
    <source>
        <dbReference type="ARBA" id="ARBA00022448"/>
    </source>
</evidence>
<evidence type="ECO:0000256" key="1">
    <source>
        <dbReference type="ARBA" id="ARBA00004651"/>
    </source>
</evidence>
<evidence type="ECO:0000259" key="8">
    <source>
        <dbReference type="PROSITE" id="PS50928"/>
    </source>
</evidence>
<keyword evidence="10" id="KW-1185">Reference proteome</keyword>
<dbReference type="PANTHER" id="PTHR30193">
    <property type="entry name" value="ABC TRANSPORTER PERMEASE PROTEIN"/>
    <property type="match status" value="1"/>
</dbReference>
<organism evidence="9 10">
    <name type="scientific">Fodinicola feengrottensis</name>
    <dbReference type="NCBI Taxonomy" id="435914"/>
    <lineage>
        <taxon>Bacteria</taxon>
        <taxon>Bacillati</taxon>
        <taxon>Actinomycetota</taxon>
        <taxon>Actinomycetes</taxon>
        <taxon>Mycobacteriales</taxon>
        <taxon>Fodinicola</taxon>
    </lineage>
</organism>
<feature type="domain" description="ABC transmembrane type-1" evidence="8">
    <location>
        <begin position="66"/>
        <end position="277"/>
    </location>
</feature>
<evidence type="ECO:0000256" key="6">
    <source>
        <dbReference type="ARBA" id="ARBA00023136"/>
    </source>
</evidence>
<accession>A0ABN2J7W2</accession>
<evidence type="ECO:0000313" key="10">
    <source>
        <dbReference type="Proteomes" id="UP001500618"/>
    </source>
</evidence>
<evidence type="ECO:0000313" key="9">
    <source>
        <dbReference type="EMBL" id="GAA1719722.1"/>
    </source>
</evidence>
<proteinExistence type="inferred from homology"/>
<evidence type="ECO:0000256" key="5">
    <source>
        <dbReference type="ARBA" id="ARBA00022989"/>
    </source>
</evidence>